<dbReference type="GO" id="GO:0006355">
    <property type="term" value="P:regulation of DNA-templated transcription"/>
    <property type="evidence" value="ECO:0007669"/>
    <property type="project" value="InterPro"/>
</dbReference>
<organism evidence="1 2">
    <name type="scientific">Chryseobacterium piscium</name>
    <dbReference type="NCBI Taxonomy" id="333702"/>
    <lineage>
        <taxon>Bacteria</taxon>
        <taxon>Pseudomonadati</taxon>
        <taxon>Bacteroidota</taxon>
        <taxon>Flavobacteriia</taxon>
        <taxon>Flavobacteriales</taxon>
        <taxon>Weeksellaceae</taxon>
        <taxon>Chryseobacterium group</taxon>
        <taxon>Chryseobacterium</taxon>
    </lineage>
</organism>
<dbReference type="RefSeq" id="WP_115951784.1">
    <property type="nucleotide sequence ID" value="NZ_QNVS01000108.1"/>
</dbReference>
<dbReference type="InterPro" id="IPR013321">
    <property type="entry name" value="Arc_rbn_hlx_hlx"/>
</dbReference>
<dbReference type="InterPro" id="IPR010985">
    <property type="entry name" value="Ribbon_hlx_hlx"/>
</dbReference>
<keyword evidence="2" id="KW-1185">Reference proteome</keyword>
<comment type="caution">
    <text evidence="1">The sequence shown here is derived from an EMBL/GenBank/DDBJ whole genome shotgun (WGS) entry which is preliminary data.</text>
</comment>
<dbReference type="Gene3D" id="1.10.1220.10">
    <property type="entry name" value="Met repressor-like"/>
    <property type="match status" value="1"/>
</dbReference>
<dbReference type="EMBL" id="QNVS01000108">
    <property type="protein sequence ID" value="REC49270.1"/>
    <property type="molecule type" value="Genomic_DNA"/>
</dbReference>
<sequence>MNTIDTKKKSTSLRLNSNLYSHIEKLAKQENRSLNNFIETTLFDALDYREPNEVTKSGIEESRKERASLKRYTSTEELFADLDNEL</sequence>
<dbReference type="Proteomes" id="UP000256512">
    <property type="component" value="Unassembled WGS sequence"/>
</dbReference>
<accession>A0A3D9B6H3</accession>
<dbReference type="AlphaFoldDB" id="A0A3D9B6H3"/>
<dbReference type="SUPFAM" id="SSF47598">
    <property type="entry name" value="Ribbon-helix-helix"/>
    <property type="match status" value="1"/>
</dbReference>
<name>A0A3D9B6H3_9FLAO</name>
<reference evidence="1 2" key="1">
    <citation type="journal article" date="2006" name="Int. J. Syst. Evol. Microbiol.">
        <title>Chryseobacterium piscium sp. nov., isolated from fish of the South Atlantic Ocean off South Africa.</title>
        <authorList>
            <person name="de Beer H."/>
            <person name="Hugo C.J."/>
            <person name="Jooste P.J."/>
            <person name="Vancanneyt M."/>
            <person name="Coenye T."/>
            <person name="Vandamme P."/>
        </authorList>
    </citation>
    <scope>NUCLEOTIDE SEQUENCE [LARGE SCALE GENOMIC DNA]</scope>
    <source>
        <strain evidence="1 2">CCUG 51923</strain>
    </source>
</reference>
<evidence type="ECO:0000313" key="1">
    <source>
        <dbReference type="EMBL" id="REC49270.1"/>
    </source>
</evidence>
<proteinExistence type="predicted"/>
<gene>
    <name evidence="1" type="ORF">DRF62_19540</name>
</gene>
<evidence type="ECO:0000313" key="2">
    <source>
        <dbReference type="Proteomes" id="UP000256512"/>
    </source>
</evidence>
<protein>
    <recommendedName>
        <fullName evidence="3">Toxin-antitoxin system protein</fullName>
    </recommendedName>
</protein>
<evidence type="ECO:0008006" key="3">
    <source>
        <dbReference type="Google" id="ProtNLM"/>
    </source>
</evidence>